<evidence type="ECO:0000256" key="2">
    <source>
        <dbReference type="ARBA" id="ARBA00023002"/>
    </source>
</evidence>
<dbReference type="Pfam" id="PF13561">
    <property type="entry name" value="adh_short_C2"/>
    <property type="match status" value="1"/>
</dbReference>
<dbReference type="InterPro" id="IPR020904">
    <property type="entry name" value="Sc_DH/Rdtase_CS"/>
</dbReference>
<dbReference type="EMBL" id="FOLY01000005">
    <property type="protein sequence ID" value="SFC75335.1"/>
    <property type="molecule type" value="Genomic_DNA"/>
</dbReference>
<dbReference type="GO" id="GO:0050664">
    <property type="term" value="F:oxidoreductase activity, acting on NAD(P)H, oxygen as acceptor"/>
    <property type="evidence" value="ECO:0007669"/>
    <property type="project" value="TreeGrafter"/>
</dbReference>
<evidence type="ECO:0000259" key="4">
    <source>
        <dbReference type="SMART" id="SM00822"/>
    </source>
</evidence>
<dbReference type="STRING" id="402385.SAMN05421848_2639"/>
<accession>A0A1I1LQR2</accession>
<keyword evidence="2" id="KW-0560">Oxidoreductase</keyword>
<dbReference type="Gene3D" id="3.40.50.720">
    <property type="entry name" value="NAD(P)-binding Rossmann-like Domain"/>
    <property type="match status" value="1"/>
</dbReference>
<name>A0A1I1LQR2_9GAMM</name>
<dbReference type="FunFam" id="3.40.50.720:FF:000084">
    <property type="entry name" value="Short-chain dehydrogenase reductase"/>
    <property type="match status" value="1"/>
</dbReference>
<dbReference type="PANTHER" id="PTHR43008:SF4">
    <property type="entry name" value="CHAIN DEHYDROGENASE, PUTATIVE (AFU_ORTHOLOGUE AFUA_4G08710)-RELATED"/>
    <property type="match status" value="1"/>
</dbReference>
<dbReference type="GO" id="GO:0019290">
    <property type="term" value="P:siderophore biosynthetic process"/>
    <property type="evidence" value="ECO:0007669"/>
    <property type="project" value="InterPro"/>
</dbReference>
<evidence type="ECO:0000256" key="3">
    <source>
        <dbReference type="NCBIfam" id="TIGR04316"/>
    </source>
</evidence>
<sequence length="262" mass="27963">MSGEFEGESIVVTGAARGIGAALARSLLEQGASVALLDSLAPSLKETSSQLERAFGPERVSQHVVDVSDSAAVDAAIHDIDARGPITRLAHVAGVLQMGLVTELTDAQWLHAFNVNTTGVFNVTRAVARLMAERRHGAIVVVGSNAADTPRHAMGAYCASKAATHQLVRCLGLEMAEHNIRCNIVSPGSTDTDMQRGMWADDSGRDNVIRGSLEGWKLGIPLKRIAEPEDVSEAIRFLLSDRARHITMHDMRIDGGATLGIR</sequence>
<evidence type="ECO:0000313" key="5">
    <source>
        <dbReference type="EMBL" id="SFC75335.1"/>
    </source>
</evidence>
<keyword evidence="6" id="KW-1185">Reference proteome</keyword>
<dbReference type="InterPro" id="IPR057326">
    <property type="entry name" value="KR_dom"/>
</dbReference>
<dbReference type="PRINTS" id="PR01397">
    <property type="entry name" value="DHBDHDRGNASE"/>
</dbReference>
<dbReference type="NCBIfam" id="TIGR04316">
    <property type="entry name" value="dhbA_paeA"/>
    <property type="match status" value="1"/>
</dbReference>
<dbReference type="GO" id="GO:0008667">
    <property type="term" value="F:2,3-dihydro-2,3-dihydroxybenzoate dehydrogenase activity"/>
    <property type="evidence" value="ECO:0007669"/>
    <property type="project" value="UniProtKB-UniRule"/>
</dbReference>
<dbReference type="InterPro" id="IPR036291">
    <property type="entry name" value="NAD(P)-bd_dom_sf"/>
</dbReference>
<dbReference type="InterPro" id="IPR003560">
    <property type="entry name" value="DHB_DH"/>
</dbReference>
<dbReference type="SMART" id="SM00822">
    <property type="entry name" value="PKS_KR"/>
    <property type="match status" value="1"/>
</dbReference>
<reference evidence="6" key="1">
    <citation type="submission" date="2016-10" db="EMBL/GenBank/DDBJ databases">
        <authorList>
            <person name="Varghese N."/>
            <person name="Submissions S."/>
        </authorList>
    </citation>
    <scope>NUCLEOTIDE SEQUENCE [LARGE SCALE GENOMIC DNA]</scope>
    <source>
        <strain evidence="6">DSM 23439</strain>
    </source>
</reference>
<dbReference type="Proteomes" id="UP000199046">
    <property type="component" value="Unassembled WGS sequence"/>
</dbReference>
<dbReference type="PANTHER" id="PTHR43008">
    <property type="entry name" value="BENZIL REDUCTASE"/>
    <property type="match status" value="1"/>
</dbReference>
<comment type="similarity">
    <text evidence="1">Belongs to the short-chain dehydrogenases/reductases (SDR) family.</text>
</comment>
<proteinExistence type="inferred from homology"/>
<protein>
    <recommendedName>
        <fullName evidence="3">2,3-dihydro-2,3-dihydroxybenzoate dehydrogenase</fullName>
        <ecNumber evidence="3">1.3.1.28</ecNumber>
    </recommendedName>
</protein>
<evidence type="ECO:0000313" key="6">
    <source>
        <dbReference type="Proteomes" id="UP000199046"/>
    </source>
</evidence>
<gene>
    <name evidence="5" type="ORF">SAMN05421848_2639</name>
</gene>
<dbReference type="SUPFAM" id="SSF51735">
    <property type="entry name" value="NAD(P)-binding Rossmann-fold domains"/>
    <property type="match status" value="1"/>
</dbReference>
<dbReference type="PROSITE" id="PS00061">
    <property type="entry name" value="ADH_SHORT"/>
    <property type="match status" value="1"/>
</dbReference>
<evidence type="ECO:0000256" key="1">
    <source>
        <dbReference type="ARBA" id="ARBA00006484"/>
    </source>
</evidence>
<dbReference type="RefSeq" id="WP_090134803.1">
    <property type="nucleotide sequence ID" value="NZ_FOLY01000005.1"/>
</dbReference>
<dbReference type="AlphaFoldDB" id="A0A1I1LQR2"/>
<dbReference type="InterPro" id="IPR002347">
    <property type="entry name" value="SDR_fam"/>
</dbReference>
<feature type="domain" description="Ketoreductase" evidence="4">
    <location>
        <begin position="8"/>
        <end position="178"/>
    </location>
</feature>
<dbReference type="NCBIfam" id="NF006074">
    <property type="entry name" value="PRK08220.1"/>
    <property type="match status" value="1"/>
</dbReference>
<organism evidence="5 6">
    <name type="scientific">Kushneria avicenniae</name>
    <dbReference type="NCBI Taxonomy" id="402385"/>
    <lineage>
        <taxon>Bacteria</taxon>
        <taxon>Pseudomonadati</taxon>
        <taxon>Pseudomonadota</taxon>
        <taxon>Gammaproteobacteria</taxon>
        <taxon>Oceanospirillales</taxon>
        <taxon>Halomonadaceae</taxon>
        <taxon>Kushneria</taxon>
    </lineage>
</organism>
<dbReference type="EC" id="1.3.1.28" evidence="3"/>
<dbReference type="OrthoDB" id="9810734at2"/>